<proteinExistence type="predicted"/>
<evidence type="ECO:0000313" key="3">
    <source>
        <dbReference type="EMBL" id="GGF86940.1"/>
    </source>
</evidence>
<dbReference type="EMBL" id="BMGR01000001">
    <property type="protein sequence ID" value="GGF86940.1"/>
    <property type="molecule type" value="Genomic_DNA"/>
</dbReference>
<evidence type="ECO:0000256" key="1">
    <source>
        <dbReference type="SAM" id="MobiDB-lite"/>
    </source>
</evidence>
<feature type="transmembrane region" description="Helical" evidence="2">
    <location>
        <begin position="7"/>
        <end position="24"/>
    </location>
</feature>
<feature type="region of interest" description="Disordered" evidence="1">
    <location>
        <begin position="52"/>
        <end position="75"/>
    </location>
</feature>
<gene>
    <name evidence="3" type="ORF">GCM10010916_00350</name>
</gene>
<evidence type="ECO:0000256" key="2">
    <source>
        <dbReference type="SAM" id="Phobius"/>
    </source>
</evidence>
<reference evidence="3" key="2">
    <citation type="submission" date="2020-09" db="EMBL/GenBank/DDBJ databases">
        <authorList>
            <person name="Sun Q."/>
            <person name="Zhou Y."/>
        </authorList>
    </citation>
    <scope>NUCLEOTIDE SEQUENCE</scope>
    <source>
        <strain evidence="3">CGMCC 1.12987</strain>
    </source>
</reference>
<keyword evidence="2" id="KW-0812">Transmembrane</keyword>
<dbReference type="Proteomes" id="UP000644756">
    <property type="component" value="Unassembled WGS sequence"/>
</dbReference>
<keyword evidence="2" id="KW-1133">Transmembrane helix</keyword>
<reference evidence="3" key="1">
    <citation type="journal article" date="2014" name="Int. J. Syst. Evol. Microbiol.">
        <title>Complete genome sequence of Corynebacterium casei LMG S-19264T (=DSM 44701T), isolated from a smear-ripened cheese.</title>
        <authorList>
            <consortium name="US DOE Joint Genome Institute (JGI-PGF)"/>
            <person name="Walter F."/>
            <person name="Albersmeier A."/>
            <person name="Kalinowski J."/>
            <person name="Ruckert C."/>
        </authorList>
    </citation>
    <scope>NUCLEOTIDE SEQUENCE</scope>
    <source>
        <strain evidence="3">CGMCC 1.12987</strain>
    </source>
</reference>
<evidence type="ECO:0000313" key="4">
    <source>
        <dbReference type="Proteomes" id="UP000644756"/>
    </source>
</evidence>
<organism evidence="3 4">
    <name type="scientific">Paenibacillus abyssi</name>
    <dbReference type="NCBI Taxonomy" id="1340531"/>
    <lineage>
        <taxon>Bacteria</taxon>
        <taxon>Bacillati</taxon>
        <taxon>Bacillota</taxon>
        <taxon>Bacilli</taxon>
        <taxon>Bacillales</taxon>
        <taxon>Paenibacillaceae</taxon>
        <taxon>Paenibacillus</taxon>
    </lineage>
</organism>
<dbReference type="AlphaFoldDB" id="A0A917CF64"/>
<name>A0A917CF64_9BACL</name>
<sequence>MRRMHPGMIIILSLMVIGIIWMLLTNPGYFIIPIAVLGVIYLLYKFPPSRFRSKPASPSRYKPAQPMQAKAKSTRKKNIPFRVIEGGKDDDNVPKYH</sequence>
<accession>A0A917CF64</accession>
<keyword evidence="4" id="KW-1185">Reference proteome</keyword>
<feature type="transmembrane region" description="Helical" evidence="2">
    <location>
        <begin position="30"/>
        <end position="46"/>
    </location>
</feature>
<comment type="caution">
    <text evidence="3">The sequence shown here is derived from an EMBL/GenBank/DDBJ whole genome shotgun (WGS) entry which is preliminary data.</text>
</comment>
<dbReference type="RefSeq" id="WP_229724893.1">
    <property type="nucleotide sequence ID" value="NZ_BMGR01000001.1"/>
</dbReference>
<keyword evidence="2" id="KW-0472">Membrane</keyword>
<protein>
    <submittedName>
        <fullName evidence="3">Uncharacterized protein</fullName>
    </submittedName>
</protein>